<feature type="transmembrane region" description="Helical" evidence="9">
    <location>
        <begin position="132"/>
        <end position="153"/>
    </location>
</feature>
<accession>A0AAD5LMT5</accession>
<evidence type="ECO:0000256" key="8">
    <source>
        <dbReference type="SAM" id="MobiDB-lite"/>
    </source>
</evidence>
<evidence type="ECO:0000256" key="1">
    <source>
        <dbReference type="ARBA" id="ARBA00004141"/>
    </source>
</evidence>
<keyword evidence="6 9" id="KW-0472">Membrane</keyword>
<proteinExistence type="inferred from homology"/>
<dbReference type="Pfam" id="PF01956">
    <property type="entry name" value="EMC3_TMCO1"/>
    <property type="match status" value="1"/>
</dbReference>
<dbReference type="PANTHER" id="PTHR13116:SF5">
    <property type="entry name" value="ER MEMBRANE PROTEIN COMPLEX SUBUNIT 3"/>
    <property type="match status" value="1"/>
</dbReference>
<dbReference type="EMBL" id="JAKCXM010000032">
    <property type="protein sequence ID" value="KAJ0406506.1"/>
    <property type="molecule type" value="Genomic_DNA"/>
</dbReference>
<feature type="region of interest" description="Disordered" evidence="8">
    <location>
        <begin position="259"/>
        <end position="299"/>
    </location>
</feature>
<comment type="caution">
    <text evidence="10">The sequence shown here is derived from an EMBL/GenBank/DDBJ whole genome shotgun (WGS) entry which is preliminary data.</text>
</comment>
<keyword evidence="4 9" id="KW-0812">Transmembrane</keyword>
<dbReference type="SMART" id="SM01415">
    <property type="entry name" value="DUF106"/>
    <property type="match status" value="1"/>
</dbReference>
<protein>
    <recommendedName>
        <fullName evidence="3 7">ER membrane protein complex subunit 3</fullName>
    </recommendedName>
</protein>
<sequence>MVEIILDPSIRDWVVLPMVLIIGCSASLRHFITQLLKTEKIATIDELRPMYGRWRGRVVPLAANTVKRAQITRINSKFISADAFAMRRHYFTASQKKHGFKGALREKVKSEAMNQMMNPNSMLEMMKGNMTFMVSNFVMMGLMSYFFGGFVLVKVPFSLTQKFKLMLQRGVELPTLDVSYVSSVSWYFLVMFGMSGFLQLILGEKTANDDAKAMQMQMGMGAGPNVGFDAPKMYKQERVSLRLHQHEWSLENAEKRLLGEPLPTSARADASAAASSAGPSSSSTPTAKSAKYNKISKKR</sequence>
<keyword evidence="5 9" id="KW-1133">Transmembrane helix</keyword>
<dbReference type="PIRSF" id="PIRSF010045">
    <property type="entry name" value="DUF850_TM_euk"/>
    <property type="match status" value="1"/>
</dbReference>
<dbReference type="InterPro" id="IPR008568">
    <property type="entry name" value="EMC3"/>
</dbReference>
<dbReference type="InterPro" id="IPR002809">
    <property type="entry name" value="EMC3/TMCO1"/>
</dbReference>
<organism evidence="10 11">
    <name type="scientific">Pythium insidiosum</name>
    <name type="common">Pythiosis disease agent</name>
    <dbReference type="NCBI Taxonomy" id="114742"/>
    <lineage>
        <taxon>Eukaryota</taxon>
        <taxon>Sar</taxon>
        <taxon>Stramenopiles</taxon>
        <taxon>Oomycota</taxon>
        <taxon>Peronosporomycetes</taxon>
        <taxon>Pythiales</taxon>
        <taxon>Pythiaceae</taxon>
        <taxon>Pythium</taxon>
    </lineage>
</organism>
<feature type="transmembrane region" description="Helical" evidence="9">
    <location>
        <begin position="184"/>
        <end position="202"/>
    </location>
</feature>
<dbReference type="Proteomes" id="UP001209570">
    <property type="component" value="Unassembled WGS sequence"/>
</dbReference>
<comment type="similarity">
    <text evidence="2 7">Belongs to the EMC3 family.</text>
</comment>
<evidence type="ECO:0000256" key="4">
    <source>
        <dbReference type="ARBA" id="ARBA00022692"/>
    </source>
</evidence>
<dbReference type="PANTHER" id="PTHR13116">
    <property type="entry name" value="ER MEMBRANE PROTEIN COMPLEX SUBUNIT 3"/>
    <property type="match status" value="1"/>
</dbReference>
<evidence type="ECO:0000256" key="2">
    <source>
        <dbReference type="ARBA" id="ARBA00005376"/>
    </source>
</evidence>
<evidence type="ECO:0000256" key="6">
    <source>
        <dbReference type="ARBA" id="ARBA00023136"/>
    </source>
</evidence>
<gene>
    <name evidence="10" type="ORF">P43SY_001437</name>
</gene>
<evidence type="ECO:0000313" key="10">
    <source>
        <dbReference type="EMBL" id="KAJ0406506.1"/>
    </source>
</evidence>
<comment type="subcellular location">
    <subcellularLocation>
        <location evidence="1">Membrane</location>
        <topology evidence="1">Multi-pass membrane protein</topology>
    </subcellularLocation>
</comment>
<reference evidence="10" key="1">
    <citation type="submission" date="2021-12" db="EMBL/GenBank/DDBJ databases">
        <title>Prjna785345.</title>
        <authorList>
            <person name="Rujirawat T."/>
            <person name="Krajaejun T."/>
        </authorList>
    </citation>
    <scope>NUCLEOTIDE SEQUENCE</scope>
    <source>
        <strain evidence="10">Pi057C3</strain>
    </source>
</reference>
<evidence type="ECO:0000313" key="11">
    <source>
        <dbReference type="Proteomes" id="UP001209570"/>
    </source>
</evidence>
<feature type="transmembrane region" description="Helical" evidence="9">
    <location>
        <begin position="13"/>
        <end position="32"/>
    </location>
</feature>
<evidence type="ECO:0000256" key="7">
    <source>
        <dbReference type="PIRNR" id="PIRNR010045"/>
    </source>
</evidence>
<evidence type="ECO:0000256" key="9">
    <source>
        <dbReference type="SAM" id="Phobius"/>
    </source>
</evidence>
<keyword evidence="11" id="KW-1185">Reference proteome</keyword>
<dbReference type="GO" id="GO:0072546">
    <property type="term" value="C:EMC complex"/>
    <property type="evidence" value="ECO:0007669"/>
    <property type="project" value="TreeGrafter"/>
</dbReference>
<dbReference type="AlphaFoldDB" id="A0AAD5LMT5"/>
<feature type="compositionally biased region" description="Low complexity" evidence="8">
    <location>
        <begin position="263"/>
        <end position="290"/>
    </location>
</feature>
<evidence type="ECO:0000256" key="5">
    <source>
        <dbReference type="ARBA" id="ARBA00022989"/>
    </source>
</evidence>
<evidence type="ECO:0000256" key="3">
    <source>
        <dbReference type="ARBA" id="ARBA00020822"/>
    </source>
</evidence>
<name>A0AAD5LMT5_PYTIN</name>
<dbReference type="GO" id="GO:0034975">
    <property type="term" value="P:protein folding in endoplasmic reticulum"/>
    <property type="evidence" value="ECO:0007669"/>
    <property type="project" value="TreeGrafter"/>
</dbReference>